<dbReference type="EMBL" id="JBFNQN010000024">
    <property type="protein sequence ID" value="MEW9267784.1"/>
    <property type="molecule type" value="Genomic_DNA"/>
</dbReference>
<organism evidence="1 2">
    <name type="scientific">Kineococcus endophyticus</name>
    <dbReference type="NCBI Taxonomy" id="1181883"/>
    <lineage>
        <taxon>Bacteria</taxon>
        <taxon>Bacillati</taxon>
        <taxon>Actinomycetota</taxon>
        <taxon>Actinomycetes</taxon>
        <taxon>Kineosporiales</taxon>
        <taxon>Kineosporiaceae</taxon>
        <taxon>Kineococcus</taxon>
    </lineage>
</organism>
<keyword evidence="2" id="KW-1185">Reference proteome</keyword>
<dbReference type="Proteomes" id="UP001555826">
    <property type="component" value="Unassembled WGS sequence"/>
</dbReference>
<dbReference type="RefSeq" id="WP_367641269.1">
    <property type="nucleotide sequence ID" value="NZ_JBFNQN010000024.1"/>
</dbReference>
<accession>A0ABV3PDR2</accession>
<name>A0ABV3PDR2_9ACTN</name>
<protein>
    <submittedName>
        <fullName evidence="1">Uncharacterized protein</fullName>
    </submittedName>
</protein>
<gene>
    <name evidence="1" type="ORF">AB1207_23835</name>
</gene>
<sequence>MAHTDAAEEARRAARIAAAATDARNNPVTAANRVERLSVQVRGEKKALAHCVRAVAAGEAAAAALSAAGGAA</sequence>
<reference evidence="1 2" key="1">
    <citation type="submission" date="2024-07" db="EMBL/GenBank/DDBJ databases">
        <authorList>
            <person name="Thanompreechachai J."/>
            <person name="Duangmal K."/>
        </authorList>
    </citation>
    <scope>NUCLEOTIDE SEQUENCE [LARGE SCALE GENOMIC DNA]</scope>
    <source>
        <strain evidence="1 2">KCTC 19886</strain>
    </source>
</reference>
<evidence type="ECO:0000313" key="2">
    <source>
        <dbReference type="Proteomes" id="UP001555826"/>
    </source>
</evidence>
<evidence type="ECO:0000313" key="1">
    <source>
        <dbReference type="EMBL" id="MEW9267784.1"/>
    </source>
</evidence>
<proteinExistence type="predicted"/>
<comment type="caution">
    <text evidence="1">The sequence shown here is derived from an EMBL/GenBank/DDBJ whole genome shotgun (WGS) entry which is preliminary data.</text>
</comment>